<dbReference type="InterPro" id="IPR017853">
    <property type="entry name" value="GH"/>
</dbReference>
<organism evidence="8 9">
    <name type="scientific">Jiangella anatolica</name>
    <dbReference type="NCBI Taxonomy" id="2670374"/>
    <lineage>
        <taxon>Bacteria</taxon>
        <taxon>Bacillati</taxon>
        <taxon>Actinomycetota</taxon>
        <taxon>Actinomycetes</taxon>
        <taxon>Jiangellales</taxon>
        <taxon>Jiangellaceae</taxon>
        <taxon>Jiangella</taxon>
    </lineage>
</organism>
<reference evidence="8 9" key="1">
    <citation type="submission" date="2018-01" db="EMBL/GenBank/DDBJ databases">
        <title>Draft genome sequence of Jiangella sp. GTF31.</title>
        <authorList>
            <person name="Sahin N."/>
            <person name="Ay H."/>
            <person name="Saygin H."/>
        </authorList>
    </citation>
    <scope>NUCLEOTIDE SEQUENCE [LARGE SCALE GENOMIC DNA]</scope>
    <source>
        <strain evidence="8 9">GTF31</strain>
    </source>
</reference>
<dbReference type="PANTHER" id="PTHR43730:SF1">
    <property type="entry name" value="BETA-MANNOSIDASE"/>
    <property type="match status" value="1"/>
</dbReference>
<dbReference type="InterPro" id="IPR013783">
    <property type="entry name" value="Ig-like_fold"/>
</dbReference>
<dbReference type="InterPro" id="IPR008979">
    <property type="entry name" value="Galactose-bd-like_sf"/>
</dbReference>
<dbReference type="InterPro" id="IPR050887">
    <property type="entry name" value="Beta-mannosidase_GH2"/>
</dbReference>
<comment type="catalytic activity">
    <reaction evidence="1">
        <text>Hydrolysis of terminal, non-reducing beta-D-mannose residues in beta-D-mannosides.</text>
        <dbReference type="EC" id="3.2.1.25"/>
    </reaction>
</comment>
<proteinExistence type="inferred from homology"/>
<dbReference type="Pfam" id="PF22666">
    <property type="entry name" value="Glyco_hydro_2_N2"/>
    <property type="match status" value="1"/>
</dbReference>
<comment type="caution">
    <text evidence="8">The sequence shown here is derived from an EMBL/GenBank/DDBJ whole genome shotgun (WGS) entry which is preliminary data.</text>
</comment>
<dbReference type="GO" id="GO:0005975">
    <property type="term" value="P:carbohydrate metabolic process"/>
    <property type="evidence" value="ECO:0007669"/>
    <property type="project" value="InterPro"/>
</dbReference>
<dbReference type="PANTHER" id="PTHR43730">
    <property type="entry name" value="BETA-MANNOSIDASE"/>
    <property type="match status" value="1"/>
</dbReference>
<dbReference type="EMBL" id="POTW01000007">
    <property type="protein sequence ID" value="PZF85585.1"/>
    <property type="molecule type" value="Genomic_DNA"/>
</dbReference>
<protein>
    <recommendedName>
        <fullName evidence="3">beta-mannosidase</fullName>
        <ecNumber evidence="3">3.2.1.25</ecNumber>
    </recommendedName>
</protein>
<evidence type="ECO:0000256" key="5">
    <source>
        <dbReference type="ARBA" id="ARBA00023295"/>
    </source>
</evidence>
<accession>A0A2W2BEN7</accession>
<evidence type="ECO:0000256" key="1">
    <source>
        <dbReference type="ARBA" id="ARBA00000829"/>
    </source>
</evidence>
<dbReference type="SUPFAM" id="SSF49785">
    <property type="entry name" value="Galactose-binding domain-like"/>
    <property type="match status" value="1"/>
</dbReference>
<feature type="domain" description="Beta-mannosidase-like galactose-binding" evidence="7">
    <location>
        <begin position="65"/>
        <end position="217"/>
    </location>
</feature>
<dbReference type="Gene3D" id="2.60.120.260">
    <property type="entry name" value="Galactose-binding domain-like"/>
    <property type="match status" value="1"/>
</dbReference>
<keyword evidence="4" id="KW-0378">Hydrolase</keyword>
<dbReference type="GO" id="GO:0004567">
    <property type="term" value="F:beta-mannosidase activity"/>
    <property type="evidence" value="ECO:0007669"/>
    <property type="project" value="UniProtKB-EC"/>
</dbReference>
<keyword evidence="9" id="KW-1185">Reference proteome</keyword>
<dbReference type="InterPro" id="IPR006102">
    <property type="entry name" value="Ig-like_GH2"/>
</dbReference>
<evidence type="ECO:0000313" key="8">
    <source>
        <dbReference type="EMBL" id="PZF85585.1"/>
    </source>
</evidence>
<sequence>MSARQLLLTSRCSLLDHLLGEDPTPAEDEMDQIDLNGSWGLGWSDGTRKIAARPLLDATDGPFLATATVPGEVHLDLIAAGLLDEPNLGLTTARSRWVDDTVWWYHRDVVVPPELAGRRVWLHFGQLDLVARVFVNGRPAGEHANAFRPFRTEVTELIHEGENHLAVELQARHGGIDKAAILTGKDDDWNRHKRPWHRKPSYQWGWDWSSRYLNVGIGGDARLVVAHSDLLVGRAVPLADVDADLATGIVRARVELENVGTDPIGATIRAGVAGVTGRADVEVAPGEGVYEVVLTVEHPELWWPNGQGPQTLHDLDVEVEWDGRVERRCSVIGFRRIEIDQSPHPGGGRYFTVVVNNRPVFCKGANIAPLDSIPHRIDRARYERLIELAVESNFTFFRVNGVGLYESDDFYELCDRAGILVWQDFTFACSWYPAEDRAFLEDVRAEATWQVRRLASHPSLAIWCGQNESEWMQRTPDAGADPLPDYHVFHLLLPSVLEAEDPSRYYAPCSPHSPGTTAYPNDDHVGTQHPWHIGMGNWDIRDYRQSPARFAAEGGVLGPTSLPTLREIVEDHDHPQASIGWHTHDNWIAQPGDTRPAIPDEMLLQVMGVSSADLDVEQYAYWGGLLQSEGLREYVENYRRRRPDSGAAVFWAFNDSWPTTRSWTTVDYYQRRTPGFWAVRRAMAPVSVVVARTGDVVEVFGVNDTPADVTGELEYGFFRTDGPGSARTATVTLPANSSAVVATLGPWEGDPVSSVAFAALRRDGELDARSRLILPLHRELDWAPAGEPKVVLGDGVATFQSDVFVLGVCLDLDGDRALADNMFDLWPGMPYSIPWPFADAPRILHTGNPRS</sequence>
<dbReference type="GO" id="GO:0006516">
    <property type="term" value="P:glycoprotein catabolic process"/>
    <property type="evidence" value="ECO:0007669"/>
    <property type="project" value="TreeGrafter"/>
</dbReference>
<evidence type="ECO:0000256" key="3">
    <source>
        <dbReference type="ARBA" id="ARBA00012754"/>
    </source>
</evidence>
<dbReference type="InterPro" id="IPR036156">
    <property type="entry name" value="Beta-gal/glucu_dom_sf"/>
</dbReference>
<dbReference type="EC" id="3.2.1.25" evidence="3"/>
<evidence type="ECO:0000256" key="4">
    <source>
        <dbReference type="ARBA" id="ARBA00022801"/>
    </source>
</evidence>
<dbReference type="Gene3D" id="2.60.40.10">
    <property type="entry name" value="Immunoglobulins"/>
    <property type="match status" value="1"/>
</dbReference>
<evidence type="ECO:0000256" key="2">
    <source>
        <dbReference type="ARBA" id="ARBA00007401"/>
    </source>
</evidence>
<keyword evidence="5" id="KW-0326">Glycosidase</keyword>
<gene>
    <name evidence="8" type="ORF">C1I92_04245</name>
</gene>
<feature type="domain" description="Glycoside hydrolase family 2 immunoglobulin-like beta-sandwich" evidence="6">
    <location>
        <begin position="240"/>
        <end position="335"/>
    </location>
</feature>
<evidence type="ECO:0000259" key="7">
    <source>
        <dbReference type="Pfam" id="PF22666"/>
    </source>
</evidence>
<name>A0A2W2BEN7_9ACTN</name>
<comment type="similarity">
    <text evidence="2">Belongs to the glycosyl hydrolase 2 family.</text>
</comment>
<dbReference type="Pfam" id="PF00703">
    <property type="entry name" value="Glyco_hydro_2"/>
    <property type="match status" value="1"/>
</dbReference>
<evidence type="ECO:0000313" key="9">
    <source>
        <dbReference type="Proteomes" id="UP000248764"/>
    </source>
</evidence>
<dbReference type="AlphaFoldDB" id="A0A2W2BEN7"/>
<dbReference type="InterPro" id="IPR054593">
    <property type="entry name" value="Beta-mannosidase-like_N2"/>
</dbReference>
<evidence type="ECO:0000259" key="6">
    <source>
        <dbReference type="Pfam" id="PF00703"/>
    </source>
</evidence>
<dbReference type="Proteomes" id="UP000248764">
    <property type="component" value="Unassembled WGS sequence"/>
</dbReference>
<dbReference type="SUPFAM" id="SSF49303">
    <property type="entry name" value="beta-Galactosidase/glucuronidase domain"/>
    <property type="match status" value="1"/>
</dbReference>
<dbReference type="SUPFAM" id="SSF51445">
    <property type="entry name" value="(Trans)glycosidases"/>
    <property type="match status" value="1"/>
</dbReference>
<dbReference type="Gene3D" id="3.20.20.80">
    <property type="entry name" value="Glycosidases"/>
    <property type="match status" value="1"/>
</dbReference>